<protein>
    <submittedName>
        <fullName evidence="1">Odorant binding protein</fullName>
    </submittedName>
</protein>
<name>A0A1B3P5J3_EOGHI</name>
<organism evidence="1">
    <name type="scientific">Eogystia hippophaecolus</name>
    <name type="common">Moth</name>
    <name type="synonym">Holcocerus hippophaecolus</name>
    <dbReference type="NCBI Taxonomy" id="1206364"/>
    <lineage>
        <taxon>Eukaryota</taxon>
        <taxon>Metazoa</taxon>
        <taxon>Ecdysozoa</taxon>
        <taxon>Arthropoda</taxon>
        <taxon>Hexapoda</taxon>
        <taxon>Insecta</taxon>
        <taxon>Pterygota</taxon>
        <taxon>Neoptera</taxon>
        <taxon>Endopterygota</taxon>
        <taxon>Lepidoptera</taxon>
        <taxon>Glossata</taxon>
        <taxon>Ditrysia</taxon>
        <taxon>Cossoidea</taxon>
        <taxon>Cossidae</taxon>
        <taxon>Cossinae</taxon>
        <taxon>Eogystia</taxon>
    </lineage>
</organism>
<dbReference type="AlphaFoldDB" id="A0A1B3P5J3"/>
<sequence length="103" mass="11292">MPNLEELSIMHLYANMARSQLTSPLPTGSVLTWEQECRYSSIFFSSSASLITSLISSSAVSFLKLPPSSIMPIFFIMQAKKHGTFSPEAIFLARSSVISASEI</sequence>
<dbReference type="EMBL" id="KX655914">
    <property type="protein sequence ID" value="AOG12863.1"/>
    <property type="molecule type" value="mRNA"/>
</dbReference>
<reference evidence="1" key="1">
    <citation type="journal article" date="2016" name="BMC Genomics">
        <title>Antennal transcriptome analysis and expression profiles of odorant binding proteins in Eogystia hippophaecolus (Lepidoptera: Cossidae).</title>
        <authorList>
            <person name="Hu P."/>
            <person name="Tao J."/>
            <person name="Cui M."/>
            <person name="Gao C."/>
            <person name="Lu P."/>
            <person name="Luo Y."/>
        </authorList>
    </citation>
    <scope>NUCLEOTIDE SEQUENCE</scope>
</reference>
<proteinExistence type="evidence at transcript level"/>
<accession>A0A1B3P5J3</accession>
<evidence type="ECO:0000313" key="1">
    <source>
        <dbReference type="EMBL" id="AOG12863.1"/>
    </source>
</evidence>